<dbReference type="AlphaFoldDB" id="A0A1A8TJ26"/>
<dbReference type="EMBL" id="FLOC01000015">
    <property type="protein sequence ID" value="SBS33421.1"/>
    <property type="molecule type" value="Genomic_DNA"/>
</dbReference>
<dbReference type="Proteomes" id="UP000092627">
    <property type="component" value="Unassembled WGS sequence"/>
</dbReference>
<dbReference type="InterPro" id="IPR046159">
    <property type="entry name" value="DUF6161"/>
</dbReference>
<evidence type="ECO:0000313" key="4">
    <source>
        <dbReference type="EMBL" id="SBS33421.1"/>
    </source>
</evidence>
<keyword evidence="2" id="KW-0472">Membrane</keyword>
<evidence type="ECO:0000259" key="3">
    <source>
        <dbReference type="Pfam" id="PF19658"/>
    </source>
</evidence>
<proteinExistence type="predicted"/>
<evidence type="ECO:0000256" key="1">
    <source>
        <dbReference type="SAM" id="Coils"/>
    </source>
</evidence>
<keyword evidence="5" id="KW-1185">Reference proteome</keyword>
<keyword evidence="1" id="KW-0175">Coiled coil</keyword>
<dbReference type="Pfam" id="PF19658">
    <property type="entry name" value="DUF6161"/>
    <property type="match status" value="1"/>
</dbReference>
<feature type="domain" description="DUF6161" evidence="3">
    <location>
        <begin position="182"/>
        <end position="389"/>
    </location>
</feature>
<gene>
    <name evidence="4" type="ORF">MAQ5080_02576</name>
</gene>
<feature type="transmembrane region" description="Helical" evidence="2">
    <location>
        <begin position="313"/>
        <end position="331"/>
    </location>
</feature>
<accession>A0A1A8TJ26</accession>
<evidence type="ECO:0000313" key="5">
    <source>
        <dbReference type="Proteomes" id="UP000092627"/>
    </source>
</evidence>
<protein>
    <recommendedName>
        <fullName evidence="3">DUF6161 domain-containing protein</fullName>
    </recommendedName>
</protein>
<keyword evidence="2" id="KW-1133">Transmembrane helix</keyword>
<sequence>MKQSARQMFLGIVRMDEASKTKRITIKTETGSKWFDAPQKLIQWIQDQRKSYSTLKQLAQQYNVNFGQLDSAWNTLHNTASRLQQLSNQPDQYDVHISQFQKQFSDFLNRKEIFTEDAPFFSFFSSQKEVSSIKGLAVLVDHFGWNFKPIDYQMLRALEETQDYFDGNQQAVNDQAQTMQTLRHSWDMELTEHRDIWTANYIDQLNNVEQLKEEANSLIKEWSLTQSEHKLALQEKLEKAETDLENLRRTYDEELSLRAPVKYWKMQHESHHQKAVGFGIVLLVVTLIVLCTIIGFSAYTLDMSLKDVTLSKIFAAAAITTIGLWLIKILANIFMSHLHLATDAQERRTMIHTYLALIRKVQGPAEDDRQLILQTLFRPSSTDMIKNDQGPSQLVDMINRLSTKQ</sequence>
<feature type="transmembrane region" description="Helical" evidence="2">
    <location>
        <begin position="275"/>
        <end position="301"/>
    </location>
</feature>
<evidence type="ECO:0000256" key="2">
    <source>
        <dbReference type="SAM" id="Phobius"/>
    </source>
</evidence>
<organism evidence="4 5">
    <name type="scientific">Marinomonas aquimarina</name>
    <dbReference type="NCBI Taxonomy" id="295068"/>
    <lineage>
        <taxon>Bacteria</taxon>
        <taxon>Pseudomonadati</taxon>
        <taxon>Pseudomonadota</taxon>
        <taxon>Gammaproteobacteria</taxon>
        <taxon>Oceanospirillales</taxon>
        <taxon>Oceanospirillaceae</taxon>
        <taxon>Marinomonas</taxon>
    </lineage>
</organism>
<keyword evidence="2" id="KW-0812">Transmembrane</keyword>
<reference evidence="4 5" key="1">
    <citation type="submission" date="2016-06" db="EMBL/GenBank/DDBJ databases">
        <authorList>
            <person name="Kjaerup R.B."/>
            <person name="Dalgaard T.S."/>
            <person name="Juul-Madsen H.R."/>
        </authorList>
    </citation>
    <scope>NUCLEOTIDE SEQUENCE [LARGE SCALE GENOMIC DNA]</scope>
    <source>
        <strain evidence="4 5">CECT 5080</strain>
    </source>
</reference>
<dbReference type="STRING" id="295068.MAQ5080_02576"/>
<feature type="coiled-coil region" evidence="1">
    <location>
        <begin position="201"/>
        <end position="257"/>
    </location>
</feature>
<name>A0A1A8TJ26_9GAMM</name>